<dbReference type="AlphaFoldDB" id="A0A2N9AVY2"/>
<proteinExistence type="predicted"/>
<organism evidence="1 2">
    <name type="scientific">Methylorubrum extorquens</name>
    <name type="common">Methylobacterium dichloromethanicum</name>
    <name type="synonym">Methylobacterium extorquens</name>
    <dbReference type="NCBI Taxonomy" id="408"/>
    <lineage>
        <taxon>Bacteria</taxon>
        <taxon>Pseudomonadati</taxon>
        <taxon>Pseudomonadota</taxon>
        <taxon>Alphaproteobacteria</taxon>
        <taxon>Hyphomicrobiales</taxon>
        <taxon>Methylobacteriaceae</taxon>
        <taxon>Methylorubrum</taxon>
    </lineage>
</organism>
<dbReference type="Proteomes" id="UP000233769">
    <property type="component" value="Chromosome tk0001"/>
</dbReference>
<accession>A0A2N9AVY2</accession>
<evidence type="ECO:0000313" key="1">
    <source>
        <dbReference type="EMBL" id="SOR31474.1"/>
    </source>
</evidence>
<protein>
    <submittedName>
        <fullName evidence="1">Uncharacterized protein</fullName>
    </submittedName>
</protein>
<name>A0A2N9AVY2_METEX</name>
<dbReference type="EMBL" id="LT962688">
    <property type="protein sequence ID" value="SOR31474.1"/>
    <property type="molecule type" value="Genomic_DNA"/>
</dbReference>
<reference evidence="2" key="1">
    <citation type="submission" date="2017-10" db="EMBL/GenBank/DDBJ databases">
        <authorList>
            <person name="Regsiter A."/>
            <person name="William W."/>
        </authorList>
    </citation>
    <scope>NUCLEOTIDE SEQUENCE [LARGE SCALE GENOMIC DNA]</scope>
</reference>
<evidence type="ECO:0000313" key="2">
    <source>
        <dbReference type="Proteomes" id="UP000233769"/>
    </source>
</evidence>
<sequence>MLVWHEPYEAMSNAIARAHDRRRRA</sequence>
<gene>
    <name evidence="1" type="ORF">TK0001_4889</name>
</gene>